<feature type="domain" description="Zn(2)-C6 fungal-type" evidence="10">
    <location>
        <begin position="10"/>
        <end position="40"/>
    </location>
</feature>
<dbReference type="SUPFAM" id="SSF57701">
    <property type="entry name" value="Zn2/Cys6 DNA-binding domain"/>
    <property type="match status" value="1"/>
</dbReference>
<sequence>MDPPYFTVSACHRCRKRKTRCDARLPACLPCQKVGSRCEYNDVQTKVLCSRDYIRSLEAELDSLERELRHITVAGHAISTDQVYEPHASLDEGDLPNRSPSSTQTSRAQPALDSLDPGNNSRYLGASSGMHLARSVLNSARLNDPFIDHVPPGLHHARTEPVAIQEAAPSASPARGPDLPSDEVAFNLIQIFLDQYQLQYPIVSQEWLLRETHEFYRQQSSLNAPSPKDTCTGFILQMIFAISLLAISNGEQDDDALTLAEGFYASAMSTLTTVMEKKGLDTLQCLLLLVLYSLLHFSATPIWHISGLSMRMAIDLGLHSEATIKVSRDGEPTNLEVDCKRRVFWATYTLDRTLSIMLGRPFTLEDRYIDVAYPELSLPEEKRQGTIHWIKLLRLQSIAVSSYHLSDNQDGAASTTIEDVTHELAIWNEEALSLAETSWYTSDWWQYWYHSTLLMLNRPSPNSAFIAPNSSSTCYTAAKNVIETSFVCIHTGRLDVTCVDIHYQFMAGITLLYLVWNSTEIRKQAIAEWTSFRSCLVQWELVLEKMATRWGRASRAKDVVRKLLDATVDAVEREMAQSLNKQMTHKNGQISRARERERVMFIMGQLASPRTNSLVTGQRGTPADAGALPGPSGSHEAPAVLAESTRLAHAFSGDDSYEDGTQQPEQQTFLHSNQLPTSFANDAIMTDASLQAQEQSWQEAEFAQISQMLRGAFDPPGLPFPPDISAMLGDSLWSSSLDASDNAYLQTNPDTSGLFANFGSASGSIVDDTWFDKAGRARNMAWADSVLNFPDEWEDN</sequence>
<dbReference type="SMART" id="SM00066">
    <property type="entry name" value="GAL4"/>
    <property type="match status" value="1"/>
</dbReference>
<dbReference type="PANTHER" id="PTHR47782:SF12">
    <property type="entry name" value="ZN(II)2CYS6 TRANSCRIPTION FACTOR (EUROFUNG)"/>
    <property type="match status" value="1"/>
</dbReference>
<dbReference type="Gene3D" id="4.10.240.10">
    <property type="entry name" value="Zn(2)-C6 fungal-type DNA-binding domain"/>
    <property type="match status" value="1"/>
</dbReference>
<dbReference type="CDD" id="cd00067">
    <property type="entry name" value="GAL4"/>
    <property type="match status" value="1"/>
</dbReference>
<accession>A0ABR4FY75</accession>
<reference evidence="11 12" key="1">
    <citation type="submission" date="2024-07" db="EMBL/GenBank/DDBJ databases">
        <title>Section-level genome sequencing and comparative genomics of Aspergillus sections Usti and Cavernicolus.</title>
        <authorList>
            <consortium name="Lawrence Berkeley National Laboratory"/>
            <person name="Nybo J.L."/>
            <person name="Vesth T.C."/>
            <person name="Theobald S."/>
            <person name="Frisvad J.C."/>
            <person name="Larsen T.O."/>
            <person name="Kjaerboelling I."/>
            <person name="Rothschild-Mancinelli K."/>
            <person name="Lyhne E.K."/>
            <person name="Kogle M.E."/>
            <person name="Barry K."/>
            <person name="Clum A."/>
            <person name="Na H."/>
            <person name="Ledsgaard L."/>
            <person name="Lin J."/>
            <person name="Lipzen A."/>
            <person name="Kuo A."/>
            <person name="Riley R."/>
            <person name="Mondo S."/>
            <person name="Labutti K."/>
            <person name="Haridas S."/>
            <person name="Pangalinan J."/>
            <person name="Salamov A.A."/>
            <person name="Simmons B.A."/>
            <person name="Magnuson J.K."/>
            <person name="Chen J."/>
            <person name="Drula E."/>
            <person name="Henrissat B."/>
            <person name="Wiebenga A."/>
            <person name="Lubbers R.J."/>
            <person name="Gomes A.C."/>
            <person name="Makela M.R."/>
            <person name="Stajich J."/>
            <person name="Grigoriev I.V."/>
            <person name="Mortensen U.H."/>
            <person name="De Vries R.P."/>
            <person name="Baker S.E."/>
            <person name="Andersen M.R."/>
        </authorList>
    </citation>
    <scope>NUCLEOTIDE SEQUENCE [LARGE SCALE GENOMIC DNA]</scope>
    <source>
        <strain evidence="11 12">CBS 209.92</strain>
    </source>
</reference>
<proteinExistence type="predicted"/>
<evidence type="ECO:0000256" key="9">
    <source>
        <dbReference type="SAM" id="MobiDB-lite"/>
    </source>
</evidence>
<keyword evidence="7" id="KW-0539">Nucleus</keyword>
<feature type="coiled-coil region" evidence="8">
    <location>
        <begin position="47"/>
        <end position="74"/>
    </location>
</feature>
<dbReference type="Pfam" id="PF04082">
    <property type="entry name" value="Fungal_trans"/>
    <property type="match status" value="1"/>
</dbReference>
<feature type="region of interest" description="Disordered" evidence="9">
    <location>
        <begin position="612"/>
        <end position="637"/>
    </location>
</feature>
<evidence type="ECO:0000256" key="8">
    <source>
        <dbReference type="SAM" id="Coils"/>
    </source>
</evidence>
<keyword evidence="3" id="KW-0862">Zinc</keyword>
<comment type="caution">
    <text evidence="11">The sequence shown here is derived from an EMBL/GenBank/DDBJ whole genome shotgun (WGS) entry which is preliminary data.</text>
</comment>
<dbReference type="SMART" id="SM00906">
    <property type="entry name" value="Fungal_trans"/>
    <property type="match status" value="1"/>
</dbReference>
<dbReference type="CDD" id="cd12148">
    <property type="entry name" value="fungal_TF_MHR"/>
    <property type="match status" value="1"/>
</dbReference>
<dbReference type="InterPro" id="IPR007219">
    <property type="entry name" value="XnlR_reg_dom"/>
</dbReference>
<dbReference type="PROSITE" id="PS00463">
    <property type="entry name" value="ZN2_CY6_FUNGAL_1"/>
    <property type="match status" value="1"/>
</dbReference>
<name>A0ABR4FY75_9EURO</name>
<dbReference type="Proteomes" id="UP001610563">
    <property type="component" value="Unassembled WGS sequence"/>
</dbReference>
<protein>
    <submittedName>
        <fullName evidence="11">Fungal-specific transcription factor domain-containing protein</fullName>
    </submittedName>
</protein>
<evidence type="ECO:0000256" key="5">
    <source>
        <dbReference type="ARBA" id="ARBA00023125"/>
    </source>
</evidence>
<dbReference type="PROSITE" id="PS50048">
    <property type="entry name" value="ZN2_CY6_FUNGAL_2"/>
    <property type="match status" value="1"/>
</dbReference>
<evidence type="ECO:0000256" key="6">
    <source>
        <dbReference type="ARBA" id="ARBA00023163"/>
    </source>
</evidence>
<dbReference type="Pfam" id="PF00172">
    <property type="entry name" value="Zn_clus"/>
    <property type="match status" value="1"/>
</dbReference>
<evidence type="ECO:0000256" key="1">
    <source>
        <dbReference type="ARBA" id="ARBA00004123"/>
    </source>
</evidence>
<dbReference type="InterPro" id="IPR052202">
    <property type="entry name" value="Yeast_MetPath_Reg"/>
</dbReference>
<evidence type="ECO:0000313" key="11">
    <source>
        <dbReference type="EMBL" id="KAL2788201.1"/>
    </source>
</evidence>
<dbReference type="EMBL" id="JBFTWV010000083">
    <property type="protein sequence ID" value="KAL2788201.1"/>
    <property type="molecule type" value="Genomic_DNA"/>
</dbReference>
<feature type="region of interest" description="Disordered" evidence="9">
    <location>
        <begin position="82"/>
        <end position="120"/>
    </location>
</feature>
<keyword evidence="2" id="KW-0479">Metal-binding</keyword>
<evidence type="ECO:0000256" key="4">
    <source>
        <dbReference type="ARBA" id="ARBA00023015"/>
    </source>
</evidence>
<keyword evidence="12" id="KW-1185">Reference proteome</keyword>
<evidence type="ECO:0000256" key="7">
    <source>
        <dbReference type="ARBA" id="ARBA00023242"/>
    </source>
</evidence>
<dbReference type="InterPro" id="IPR036864">
    <property type="entry name" value="Zn2-C6_fun-type_DNA-bd_sf"/>
</dbReference>
<dbReference type="InterPro" id="IPR001138">
    <property type="entry name" value="Zn2Cys6_DnaBD"/>
</dbReference>
<gene>
    <name evidence="11" type="ORF">BJX66DRAFT_340475</name>
</gene>
<keyword evidence="8" id="KW-0175">Coiled coil</keyword>
<dbReference type="PANTHER" id="PTHR47782">
    <property type="entry name" value="ZN(II)2CYS6 TRANSCRIPTION FACTOR (EUROFUNG)-RELATED"/>
    <property type="match status" value="1"/>
</dbReference>
<feature type="compositionally biased region" description="Polar residues" evidence="9">
    <location>
        <begin position="98"/>
        <end position="108"/>
    </location>
</feature>
<evidence type="ECO:0000259" key="10">
    <source>
        <dbReference type="PROSITE" id="PS50048"/>
    </source>
</evidence>
<evidence type="ECO:0000256" key="3">
    <source>
        <dbReference type="ARBA" id="ARBA00022833"/>
    </source>
</evidence>
<evidence type="ECO:0000313" key="12">
    <source>
        <dbReference type="Proteomes" id="UP001610563"/>
    </source>
</evidence>
<organism evidence="11 12">
    <name type="scientific">Aspergillus keveii</name>
    <dbReference type="NCBI Taxonomy" id="714993"/>
    <lineage>
        <taxon>Eukaryota</taxon>
        <taxon>Fungi</taxon>
        <taxon>Dikarya</taxon>
        <taxon>Ascomycota</taxon>
        <taxon>Pezizomycotina</taxon>
        <taxon>Eurotiomycetes</taxon>
        <taxon>Eurotiomycetidae</taxon>
        <taxon>Eurotiales</taxon>
        <taxon>Aspergillaceae</taxon>
        <taxon>Aspergillus</taxon>
        <taxon>Aspergillus subgen. Nidulantes</taxon>
    </lineage>
</organism>
<evidence type="ECO:0000256" key="2">
    <source>
        <dbReference type="ARBA" id="ARBA00022723"/>
    </source>
</evidence>
<comment type="subcellular location">
    <subcellularLocation>
        <location evidence="1">Nucleus</location>
    </subcellularLocation>
</comment>
<keyword evidence="6" id="KW-0804">Transcription</keyword>
<keyword evidence="4" id="KW-0805">Transcription regulation</keyword>
<keyword evidence="5" id="KW-0238">DNA-binding</keyword>